<reference evidence="9" key="1">
    <citation type="submission" date="2021-01" db="EMBL/GenBank/DDBJ databases">
        <authorList>
            <person name="Corre E."/>
            <person name="Pelletier E."/>
            <person name="Niang G."/>
            <person name="Scheremetjew M."/>
            <person name="Finn R."/>
            <person name="Kale V."/>
            <person name="Holt S."/>
            <person name="Cochrane G."/>
            <person name="Meng A."/>
            <person name="Brown T."/>
            <person name="Cohen L."/>
        </authorList>
    </citation>
    <scope>NUCLEOTIDE SEQUENCE</scope>
    <source>
        <strain evidence="9">CCMP1661</strain>
    </source>
</reference>
<dbReference type="HAMAP" id="MF_01401">
    <property type="entry name" value="MsrA"/>
    <property type="match status" value="1"/>
</dbReference>
<gene>
    <name evidence="9" type="ORF">FJAP1339_LOCUS12022</name>
</gene>
<dbReference type="GO" id="GO:0034599">
    <property type="term" value="P:cellular response to oxidative stress"/>
    <property type="evidence" value="ECO:0007669"/>
    <property type="project" value="TreeGrafter"/>
</dbReference>
<dbReference type="Pfam" id="PF01625">
    <property type="entry name" value="PMSR"/>
    <property type="match status" value="1"/>
</dbReference>
<dbReference type="FunFam" id="3.30.1060.10:FF:000002">
    <property type="entry name" value="Peptide methionine sulfoxide reductase"/>
    <property type="match status" value="1"/>
</dbReference>
<dbReference type="GO" id="GO:0008113">
    <property type="term" value="F:peptide-methionine (S)-S-oxide reductase activity"/>
    <property type="evidence" value="ECO:0007669"/>
    <property type="project" value="UniProtKB-EC"/>
</dbReference>
<dbReference type="InterPro" id="IPR002569">
    <property type="entry name" value="Met_Sox_Rdtase_MsrA_dom"/>
</dbReference>
<dbReference type="InterPro" id="IPR036509">
    <property type="entry name" value="Met_Sox_Rdtase_MsrA_sf"/>
</dbReference>
<dbReference type="InterPro" id="IPR050162">
    <property type="entry name" value="MsrA_MetSO_reductase"/>
</dbReference>
<evidence type="ECO:0000256" key="2">
    <source>
        <dbReference type="ARBA" id="ARBA00012502"/>
    </source>
</evidence>
<evidence type="ECO:0000256" key="4">
    <source>
        <dbReference type="ARBA" id="ARBA00030273"/>
    </source>
</evidence>
<proteinExistence type="inferred from homology"/>
<feature type="domain" description="Peptide methionine sulphoxide reductase MsrA" evidence="8">
    <location>
        <begin position="27"/>
        <end position="171"/>
    </location>
</feature>
<dbReference type="SUPFAM" id="SSF55068">
    <property type="entry name" value="Peptide methionine sulfoxide reductase"/>
    <property type="match status" value="1"/>
</dbReference>
<dbReference type="EC" id="1.8.4.11" evidence="2"/>
<dbReference type="NCBIfam" id="TIGR00401">
    <property type="entry name" value="msrA"/>
    <property type="match status" value="1"/>
</dbReference>
<dbReference type="AlphaFoldDB" id="A0A7S2V8A8"/>
<accession>A0A7S2V8A8</accession>
<dbReference type="PANTHER" id="PTHR42799">
    <property type="entry name" value="MITOCHONDRIAL PEPTIDE METHIONINE SULFOXIDE REDUCTASE"/>
    <property type="match status" value="1"/>
</dbReference>
<name>A0A7S2V8A8_9STRA</name>
<dbReference type="PANTHER" id="PTHR42799:SF2">
    <property type="entry name" value="MITOCHONDRIAL PEPTIDE METHIONINE SULFOXIDE REDUCTASE"/>
    <property type="match status" value="1"/>
</dbReference>
<evidence type="ECO:0000256" key="1">
    <source>
        <dbReference type="ARBA" id="ARBA00005591"/>
    </source>
</evidence>
<evidence type="ECO:0000256" key="7">
    <source>
        <dbReference type="ARBA" id="ARBA00048782"/>
    </source>
</evidence>
<dbReference type="EMBL" id="HBHR01023400">
    <property type="protein sequence ID" value="CAD9874831.1"/>
    <property type="molecule type" value="Transcribed_RNA"/>
</dbReference>
<protein>
    <recommendedName>
        <fullName evidence="2">peptide-methionine (S)-S-oxide reductase</fullName>
        <ecNumber evidence="2">1.8.4.11</ecNumber>
    </recommendedName>
    <alternativeName>
        <fullName evidence="5">Peptide-methionine (S)-S-oxide reductase</fullName>
    </alternativeName>
    <alternativeName>
        <fullName evidence="4">Protein-methionine-S-oxide reductase</fullName>
    </alternativeName>
</protein>
<evidence type="ECO:0000256" key="5">
    <source>
        <dbReference type="ARBA" id="ARBA00030643"/>
    </source>
</evidence>
<comment type="catalytic activity">
    <reaction evidence="6">
        <text>L-methionyl-[protein] + [thioredoxin]-disulfide + H2O = L-methionyl-(S)-S-oxide-[protein] + [thioredoxin]-dithiol</text>
        <dbReference type="Rhea" id="RHEA:14217"/>
        <dbReference type="Rhea" id="RHEA-COMP:10698"/>
        <dbReference type="Rhea" id="RHEA-COMP:10700"/>
        <dbReference type="Rhea" id="RHEA-COMP:12313"/>
        <dbReference type="Rhea" id="RHEA-COMP:12315"/>
        <dbReference type="ChEBI" id="CHEBI:15377"/>
        <dbReference type="ChEBI" id="CHEBI:16044"/>
        <dbReference type="ChEBI" id="CHEBI:29950"/>
        <dbReference type="ChEBI" id="CHEBI:44120"/>
        <dbReference type="ChEBI" id="CHEBI:50058"/>
        <dbReference type="EC" id="1.8.4.11"/>
    </reaction>
</comment>
<evidence type="ECO:0000313" key="9">
    <source>
        <dbReference type="EMBL" id="CAD9874831.1"/>
    </source>
</evidence>
<keyword evidence="3" id="KW-0560">Oxidoreductase</keyword>
<organism evidence="9">
    <name type="scientific">Fibrocapsa japonica</name>
    <dbReference type="NCBI Taxonomy" id="94617"/>
    <lineage>
        <taxon>Eukaryota</taxon>
        <taxon>Sar</taxon>
        <taxon>Stramenopiles</taxon>
        <taxon>Ochrophyta</taxon>
        <taxon>Raphidophyceae</taxon>
        <taxon>Chattonellales</taxon>
        <taxon>Chattonellaceae</taxon>
        <taxon>Fibrocapsa</taxon>
    </lineage>
</organism>
<evidence type="ECO:0000256" key="6">
    <source>
        <dbReference type="ARBA" id="ARBA00047806"/>
    </source>
</evidence>
<dbReference type="GO" id="GO:0005737">
    <property type="term" value="C:cytoplasm"/>
    <property type="evidence" value="ECO:0007669"/>
    <property type="project" value="TreeGrafter"/>
</dbReference>
<evidence type="ECO:0000259" key="8">
    <source>
        <dbReference type="Pfam" id="PF01625"/>
    </source>
</evidence>
<comment type="similarity">
    <text evidence="1">Belongs to the MsrA Met sulfoxide reductase family.</text>
</comment>
<comment type="catalytic activity">
    <reaction evidence="7">
        <text>[thioredoxin]-disulfide + L-methionine + H2O = L-methionine (S)-S-oxide + [thioredoxin]-dithiol</text>
        <dbReference type="Rhea" id="RHEA:19993"/>
        <dbReference type="Rhea" id="RHEA-COMP:10698"/>
        <dbReference type="Rhea" id="RHEA-COMP:10700"/>
        <dbReference type="ChEBI" id="CHEBI:15377"/>
        <dbReference type="ChEBI" id="CHEBI:29950"/>
        <dbReference type="ChEBI" id="CHEBI:50058"/>
        <dbReference type="ChEBI" id="CHEBI:57844"/>
        <dbReference type="ChEBI" id="CHEBI:58772"/>
        <dbReference type="EC" id="1.8.4.11"/>
    </reaction>
</comment>
<dbReference type="Gene3D" id="3.30.1060.10">
    <property type="entry name" value="Peptide methionine sulphoxide reductase MsrA"/>
    <property type="match status" value="1"/>
</dbReference>
<sequence>MKTFGPSATQIITKDVSSLPTNDTTETATFAAGCFWGVELSFQRVPGVISTQVGYTAGEKDNPTYEEVCRGTTGHAEAVQLTFDPSIVSYDELLTVLWDRMDPTQVNRQGNDRGTQYRSGIYYHSEDQKIKAEESIATLQSTLDKPVATEVLPASKFWPAEDYHQQYLEKGGQCSLKGDVTGIRCYG</sequence>
<evidence type="ECO:0000256" key="3">
    <source>
        <dbReference type="ARBA" id="ARBA00023002"/>
    </source>
</evidence>